<feature type="region of interest" description="Disordered" evidence="1">
    <location>
        <begin position="1"/>
        <end position="95"/>
    </location>
</feature>
<evidence type="ECO:0000313" key="2">
    <source>
        <dbReference type="EMBL" id="CAL1360134.1"/>
    </source>
</evidence>
<proteinExistence type="predicted"/>
<dbReference type="Proteomes" id="UP001497516">
    <property type="component" value="Chromosome 10"/>
</dbReference>
<sequence length="95" mass="10562">MGEQNRFSVLNGDGDNGKSGEEGPTQQGKEEELGKVHEEKRELINQTMQQPRPEAGSKGNEKEVLMKKDTQHMDNVPERVGAQSKKNLSDKLTQA</sequence>
<dbReference type="EMBL" id="OZ034814">
    <property type="protein sequence ID" value="CAL1360134.1"/>
    <property type="molecule type" value="Genomic_DNA"/>
</dbReference>
<evidence type="ECO:0000256" key="1">
    <source>
        <dbReference type="SAM" id="MobiDB-lite"/>
    </source>
</evidence>
<dbReference type="AlphaFoldDB" id="A0AAV2CVL1"/>
<name>A0AAV2CVL1_9ROSI</name>
<accession>A0AAV2CVL1</accession>
<organism evidence="2 3">
    <name type="scientific">Linum trigynum</name>
    <dbReference type="NCBI Taxonomy" id="586398"/>
    <lineage>
        <taxon>Eukaryota</taxon>
        <taxon>Viridiplantae</taxon>
        <taxon>Streptophyta</taxon>
        <taxon>Embryophyta</taxon>
        <taxon>Tracheophyta</taxon>
        <taxon>Spermatophyta</taxon>
        <taxon>Magnoliopsida</taxon>
        <taxon>eudicotyledons</taxon>
        <taxon>Gunneridae</taxon>
        <taxon>Pentapetalae</taxon>
        <taxon>rosids</taxon>
        <taxon>fabids</taxon>
        <taxon>Malpighiales</taxon>
        <taxon>Linaceae</taxon>
        <taxon>Linum</taxon>
    </lineage>
</organism>
<reference evidence="2 3" key="1">
    <citation type="submission" date="2024-04" db="EMBL/GenBank/DDBJ databases">
        <authorList>
            <person name="Fracassetti M."/>
        </authorList>
    </citation>
    <scope>NUCLEOTIDE SEQUENCE [LARGE SCALE GENOMIC DNA]</scope>
</reference>
<keyword evidence="3" id="KW-1185">Reference proteome</keyword>
<feature type="compositionally biased region" description="Polar residues" evidence="1">
    <location>
        <begin position="84"/>
        <end position="95"/>
    </location>
</feature>
<evidence type="ECO:0000313" key="3">
    <source>
        <dbReference type="Proteomes" id="UP001497516"/>
    </source>
</evidence>
<feature type="compositionally biased region" description="Basic and acidic residues" evidence="1">
    <location>
        <begin position="59"/>
        <end position="77"/>
    </location>
</feature>
<protein>
    <submittedName>
        <fullName evidence="2">Uncharacterized protein</fullName>
    </submittedName>
</protein>
<feature type="compositionally biased region" description="Basic and acidic residues" evidence="1">
    <location>
        <begin position="28"/>
        <end position="43"/>
    </location>
</feature>
<gene>
    <name evidence="2" type="ORF">LTRI10_LOCUS7588</name>
</gene>